<dbReference type="Pfam" id="PF13801">
    <property type="entry name" value="Metal_resist"/>
    <property type="match status" value="1"/>
</dbReference>
<protein>
    <recommendedName>
        <fullName evidence="2">Zinc resistance-associated protein</fullName>
    </recommendedName>
</protein>
<reference evidence="1" key="1">
    <citation type="submission" date="2019-10" db="EMBL/GenBank/DDBJ databases">
        <title>Metagenomic sequencing of thiosulfate-disproportionating enrichment culture.</title>
        <authorList>
            <person name="Umezawa K."/>
            <person name="Kojima H."/>
            <person name="Fukui M."/>
        </authorList>
    </citation>
    <scope>NUCLEOTIDE SEQUENCE</scope>
    <source>
        <strain evidence="1">45J</strain>
    </source>
</reference>
<proteinExistence type="predicted"/>
<organism evidence="1">
    <name type="scientific">hot springs metagenome</name>
    <dbReference type="NCBI Taxonomy" id="433727"/>
    <lineage>
        <taxon>unclassified sequences</taxon>
        <taxon>metagenomes</taxon>
        <taxon>ecological metagenomes</taxon>
    </lineage>
</organism>
<gene>
    <name evidence="1" type="ORF">A45J_1486</name>
</gene>
<evidence type="ECO:0000313" key="1">
    <source>
        <dbReference type="EMBL" id="GER93730.1"/>
    </source>
</evidence>
<dbReference type="AlphaFoldDB" id="A0A5J4L4D2"/>
<dbReference type="InterPro" id="IPR025961">
    <property type="entry name" value="Metal_resist"/>
</dbReference>
<comment type="caution">
    <text evidence="1">The sequence shown here is derived from an EMBL/GenBank/DDBJ whole genome shotgun (WGS) entry which is preliminary data.</text>
</comment>
<dbReference type="Gene3D" id="1.20.120.1490">
    <property type="match status" value="1"/>
</dbReference>
<accession>A0A5J4L4D2</accession>
<dbReference type="EMBL" id="BLAB01000001">
    <property type="protein sequence ID" value="GER93730.1"/>
    <property type="molecule type" value="Genomic_DNA"/>
</dbReference>
<sequence>MKRAISIGFALVFVAVLVSGAMAFGPGYGMGNGMMASNLTPEQAQKFAQFQKDILPLRQKMLQLKTELMILRTQATPDWNAIAAKQKEMVDVRTEIQKKASEAGITNLGPGLCRGGKGMGMIGMGRMGM</sequence>
<name>A0A5J4L4D2_9ZZZZ</name>
<evidence type="ECO:0008006" key="2">
    <source>
        <dbReference type="Google" id="ProtNLM"/>
    </source>
</evidence>